<name>A0A5C6BAI7_9PLAN</name>
<dbReference type="EMBL" id="SJPP01000002">
    <property type="protein sequence ID" value="TWU08727.1"/>
    <property type="molecule type" value="Genomic_DNA"/>
</dbReference>
<evidence type="ECO:0000256" key="1">
    <source>
        <dbReference type="SAM" id="Phobius"/>
    </source>
</evidence>
<keyword evidence="3" id="KW-1185">Reference proteome</keyword>
<dbReference type="AlphaFoldDB" id="A0A5C6BAI7"/>
<reference evidence="2 3" key="1">
    <citation type="submission" date="2019-02" db="EMBL/GenBank/DDBJ databases">
        <title>Deep-cultivation of Planctomycetes and their phenomic and genomic characterization uncovers novel biology.</title>
        <authorList>
            <person name="Wiegand S."/>
            <person name="Jogler M."/>
            <person name="Boedeker C."/>
            <person name="Pinto D."/>
            <person name="Vollmers J."/>
            <person name="Rivas-Marin E."/>
            <person name="Kohn T."/>
            <person name="Peeters S.H."/>
            <person name="Heuer A."/>
            <person name="Rast P."/>
            <person name="Oberbeckmann S."/>
            <person name="Bunk B."/>
            <person name="Jeske O."/>
            <person name="Meyerdierks A."/>
            <person name="Storesund J.E."/>
            <person name="Kallscheuer N."/>
            <person name="Luecker S."/>
            <person name="Lage O.M."/>
            <person name="Pohl T."/>
            <person name="Merkel B.J."/>
            <person name="Hornburger P."/>
            <person name="Mueller R.-W."/>
            <person name="Bruemmer F."/>
            <person name="Labrenz M."/>
            <person name="Spormann A.M."/>
            <person name="Op Den Camp H."/>
            <person name="Overmann J."/>
            <person name="Amann R."/>
            <person name="Jetten M.S.M."/>
            <person name="Mascher T."/>
            <person name="Medema M.H."/>
            <person name="Devos D.P."/>
            <person name="Kaster A.-K."/>
            <person name="Ovreas L."/>
            <person name="Rohde M."/>
            <person name="Galperin M.Y."/>
            <person name="Jogler C."/>
        </authorList>
    </citation>
    <scope>NUCLEOTIDE SEQUENCE [LARGE SCALE GENOMIC DNA]</scope>
    <source>
        <strain evidence="2 3">CA54</strain>
    </source>
</reference>
<comment type="caution">
    <text evidence="2">The sequence shown here is derived from an EMBL/GenBank/DDBJ whole genome shotgun (WGS) entry which is preliminary data.</text>
</comment>
<proteinExistence type="predicted"/>
<evidence type="ECO:0008006" key="4">
    <source>
        <dbReference type="Google" id="ProtNLM"/>
    </source>
</evidence>
<organism evidence="2 3">
    <name type="scientific">Symmachiella macrocystis</name>
    <dbReference type="NCBI Taxonomy" id="2527985"/>
    <lineage>
        <taxon>Bacteria</taxon>
        <taxon>Pseudomonadati</taxon>
        <taxon>Planctomycetota</taxon>
        <taxon>Planctomycetia</taxon>
        <taxon>Planctomycetales</taxon>
        <taxon>Planctomycetaceae</taxon>
        <taxon>Symmachiella</taxon>
    </lineage>
</organism>
<feature type="transmembrane region" description="Helical" evidence="1">
    <location>
        <begin position="38"/>
        <end position="58"/>
    </location>
</feature>
<evidence type="ECO:0000313" key="2">
    <source>
        <dbReference type="EMBL" id="TWU08727.1"/>
    </source>
</evidence>
<keyword evidence="1" id="KW-0812">Transmembrane</keyword>
<gene>
    <name evidence="2" type="ORF">CA54_39640</name>
</gene>
<sequence>MGKRMQKEQLASIVGWGFVALSTFLVFFMTMGKYDGGPMFPSLVPVFGIPFAVFYFVSQAGICLWLRSKLGVILMIVACLLGYGIGSVREARWKKSHPPQPALDQVLEEHGIPSSNYDWTRDRMITAASFSGFVLGLICIRKWD</sequence>
<feature type="transmembrane region" description="Helical" evidence="1">
    <location>
        <begin position="12"/>
        <end position="32"/>
    </location>
</feature>
<feature type="transmembrane region" description="Helical" evidence="1">
    <location>
        <begin position="70"/>
        <end position="88"/>
    </location>
</feature>
<evidence type="ECO:0000313" key="3">
    <source>
        <dbReference type="Proteomes" id="UP000320735"/>
    </source>
</evidence>
<feature type="transmembrane region" description="Helical" evidence="1">
    <location>
        <begin position="124"/>
        <end position="140"/>
    </location>
</feature>
<accession>A0A5C6BAI7</accession>
<protein>
    <recommendedName>
        <fullName evidence="4">Transmembrane protein</fullName>
    </recommendedName>
</protein>
<dbReference type="Proteomes" id="UP000320735">
    <property type="component" value="Unassembled WGS sequence"/>
</dbReference>
<keyword evidence="1" id="KW-0472">Membrane</keyword>
<keyword evidence="1" id="KW-1133">Transmembrane helix</keyword>